<dbReference type="PROSITE" id="PS51720">
    <property type="entry name" value="G_AIG1"/>
    <property type="match status" value="1"/>
</dbReference>
<sequence length="796" mass="88026">MNTNSAEEASLPSLQVHLPTSSSGSFIPIRAPLTIDSDTEFDTSINNHIYSRTSSFNSSCSSIDISSYGDEHTSTFEEEHDQEIVIETSHVVECLVAKPFVRYPDATYVKDRHGLSDSTVYRPAVKVSCEESCSDDVGTKLSIPIAPLTGECDSDDYSDTGSDSFDGTVQKVDMAPKVRSFDDEEDELQMRGVFSGELIDNEGCKAECLDVGVNLYGSGASSFDSERIGLLSVMSSNNEIEIKSMNVKLLEADELGIGSDIIYRKIVSKSDSEVENATEMSEVEYLSEAARLSESGISSFDLERIDSQISFDLEDSQTVSNSNNEIEQIETVDAKLSESDGEIENLNSGSTELIENEGCKVECLNEVMKIYESAASSFDSERIDAQTVLSPNNVIEVDTINVSNSDVEIENLNYVSSELKEDEGCKVECLNEAVNLSDPDASSFDSERINPQIVSSSNNEIEIETISVKLSESDERSFDSNNEEVAHKKEQEMLTRMQRVRAKFLRLAVNKQLTTEVNGEGGNYNFDFHLTILAIGKTGVGKSATINSIFGENKAVTNAFEPGTTTITEFTGNVDGIKLKVIDTPGLKCFSSDRAYNLRILKSIKRFTRKHTVNVVLYVDRLDTRDVNDSNLLALITSSLGSSVWHSCIIALTHASCEPSRELVVQRCRFIQEHIVRFGGHLANPVWLVDNDPSCKHDIMDLDYGSKGLACLDYANEGDECDQYNITNPNSNRGRRNENIMECSYRVKLVDNVTHIDTRRREFAKSAITLHLSNQNQTILSIFNNGSSQASEMKHL</sequence>
<name>A0AAD8NJ06_TARER</name>
<dbReference type="GO" id="GO:0045036">
    <property type="term" value="P:protein targeting to chloroplast"/>
    <property type="evidence" value="ECO:0007669"/>
    <property type="project" value="TreeGrafter"/>
</dbReference>
<dbReference type="InterPro" id="IPR006703">
    <property type="entry name" value="G_AIG1"/>
</dbReference>
<keyword evidence="2" id="KW-0342">GTP-binding</keyword>
<evidence type="ECO:0000256" key="2">
    <source>
        <dbReference type="ARBA" id="ARBA00023134"/>
    </source>
</evidence>
<reference evidence="4" key="1">
    <citation type="journal article" date="2023" name="bioRxiv">
        <title>Improved chromosome-level genome assembly for marigold (Tagetes erecta).</title>
        <authorList>
            <person name="Jiang F."/>
            <person name="Yuan L."/>
            <person name="Wang S."/>
            <person name="Wang H."/>
            <person name="Xu D."/>
            <person name="Wang A."/>
            <person name="Fan W."/>
        </authorList>
    </citation>
    <scope>NUCLEOTIDE SEQUENCE</scope>
    <source>
        <strain evidence="4">WSJ</strain>
        <tissue evidence="4">Leaf</tissue>
    </source>
</reference>
<organism evidence="4 5">
    <name type="scientific">Tagetes erecta</name>
    <name type="common">African marigold</name>
    <dbReference type="NCBI Taxonomy" id="13708"/>
    <lineage>
        <taxon>Eukaryota</taxon>
        <taxon>Viridiplantae</taxon>
        <taxon>Streptophyta</taxon>
        <taxon>Embryophyta</taxon>
        <taxon>Tracheophyta</taxon>
        <taxon>Spermatophyta</taxon>
        <taxon>Magnoliopsida</taxon>
        <taxon>eudicotyledons</taxon>
        <taxon>Gunneridae</taxon>
        <taxon>Pentapetalae</taxon>
        <taxon>asterids</taxon>
        <taxon>campanulids</taxon>
        <taxon>Asterales</taxon>
        <taxon>Asteraceae</taxon>
        <taxon>Asteroideae</taxon>
        <taxon>Heliantheae alliance</taxon>
        <taxon>Tageteae</taxon>
        <taxon>Tagetes</taxon>
    </lineage>
</organism>
<evidence type="ECO:0000313" key="5">
    <source>
        <dbReference type="Proteomes" id="UP001229421"/>
    </source>
</evidence>
<gene>
    <name evidence="4" type="ORF">QVD17_26989</name>
</gene>
<dbReference type="EMBL" id="JAUHHV010000007">
    <property type="protein sequence ID" value="KAK1417855.1"/>
    <property type="molecule type" value="Genomic_DNA"/>
</dbReference>
<proteinExistence type="predicted"/>
<comment type="caution">
    <text evidence="4">The sequence shown here is derived from an EMBL/GenBank/DDBJ whole genome shotgun (WGS) entry which is preliminary data.</text>
</comment>
<evidence type="ECO:0000256" key="1">
    <source>
        <dbReference type="ARBA" id="ARBA00022741"/>
    </source>
</evidence>
<dbReference type="InterPro" id="IPR045058">
    <property type="entry name" value="GIMA/IAN/Toc"/>
</dbReference>
<dbReference type="GO" id="GO:0005525">
    <property type="term" value="F:GTP binding"/>
    <property type="evidence" value="ECO:0007669"/>
    <property type="project" value="UniProtKB-KW"/>
</dbReference>
<protein>
    <recommendedName>
        <fullName evidence="3">AIG1-type G domain-containing protein</fullName>
    </recommendedName>
</protein>
<evidence type="ECO:0000259" key="3">
    <source>
        <dbReference type="PROSITE" id="PS51720"/>
    </source>
</evidence>
<dbReference type="Pfam" id="PF04548">
    <property type="entry name" value="AIG1"/>
    <property type="match status" value="1"/>
</dbReference>
<evidence type="ECO:0000313" key="4">
    <source>
        <dbReference type="EMBL" id="KAK1417855.1"/>
    </source>
</evidence>
<dbReference type="PANTHER" id="PTHR10903:SF174">
    <property type="entry name" value="P-LOOP CONTAINING NUCLEOSIDE TRIPHOSPHATE HYDROLASE-RELATED"/>
    <property type="match status" value="1"/>
</dbReference>
<dbReference type="SUPFAM" id="SSF52540">
    <property type="entry name" value="P-loop containing nucleoside triphosphate hydrolases"/>
    <property type="match status" value="1"/>
</dbReference>
<feature type="domain" description="AIG1-type G" evidence="3">
    <location>
        <begin position="527"/>
        <end position="733"/>
    </location>
</feature>
<dbReference type="GO" id="GO:0009707">
    <property type="term" value="C:chloroplast outer membrane"/>
    <property type="evidence" value="ECO:0007669"/>
    <property type="project" value="TreeGrafter"/>
</dbReference>
<dbReference type="InterPro" id="IPR027417">
    <property type="entry name" value="P-loop_NTPase"/>
</dbReference>
<accession>A0AAD8NJ06</accession>
<dbReference type="PANTHER" id="PTHR10903">
    <property type="entry name" value="GTPASE, IMAP FAMILY MEMBER-RELATED"/>
    <property type="match status" value="1"/>
</dbReference>
<keyword evidence="5" id="KW-1185">Reference proteome</keyword>
<dbReference type="AlphaFoldDB" id="A0AAD8NJ06"/>
<dbReference type="Gene3D" id="3.40.50.300">
    <property type="entry name" value="P-loop containing nucleotide triphosphate hydrolases"/>
    <property type="match status" value="1"/>
</dbReference>
<dbReference type="Proteomes" id="UP001229421">
    <property type="component" value="Unassembled WGS sequence"/>
</dbReference>
<keyword evidence="1" id="KW-0547">Nucleotide-binding</keyword>